<gene>
    <name evidence="1" type="ORF">PGLA1383_LOCUS39222</name>
</gene>
<dbReference type="AlphaFoldDB" id="A0A813G9E1"/>
<sequence length="413" mass="46298">MAGIDEALLAAIRYPKTVLPLIYAQSNDYQAQSPHKALCYAVSSRRIEPICELLRWSAPLEWTEHRATVCGNLQIRTSALFQAAAALDESTVQHLLTAGASVHELFSWQHLDRNCCFLTFDLRFELQRSYPHKMTPAQVAAAIGFGCGTSDQNRGDLALRVVKLLISAEETAPNREVLRADDDSYLEPCRALLAGGQSAYKHAVKAWRYFYHYLPEVRRDALEVFHRRRAVGCSDNHGVVVPSTVFEERRTRQPHKANCTSCNSNKGFSHVGDVYFINSCAASLKTCLGCIGRMLADEVGVYAPAIAAELANLRAKQGPLPLRIATNFGVRPYDRGGGWVEIPWTRKRIREELQDMQEPLVGPTYVSTIQDRILAKCRADCGNSVVADVWTEHEAKLRRITWGEIKRIFDIQP</sequence>
<organism evidence="1 2">
    <name type="scientific">Polarella glacialis</name>
    <name type="common">Dinoflagellate</name>
    <dbReference type="NCBI Taxonomy" id="89957"/>
    <lineage>
        <taxon>Eukaryota</taxon>
        <taxon>Sar</taxon>
        <taxon>Alveolata</taxon>
        <taxon>Dinophyceae</taxon>
        <taxon>Suessiales</taxon>
        <taxon>Suessiaceae</taxon>
        <taxon>Polarella</taxon>
    </lineage>
</organism>
<dbReference type="EMBL" id="CAJNNV010027799">
    <property type="protein sequence ID" value="CAE8621702.1"/>
    <property type="molecule type" value="Genomic_DNA"/>
</dbReference>
<evidence type="ECO:0000313" key="1">
    <source>
        <dbReference type="EMBL" id="CAE8621702.1"/>
    </source>
</evidence>
<comment type="caution">
    <text evidence="1">The sequence shown here is derived from an EMBL/GenBank/DDBJ whole genome shotgun (WGS) entry which is preliminary data.</text>
</comment>
<name>A0A813G9E1_POLGL</name>
<reference evidence="1" key="1">
    <citation type="submission" date="2021-02" db="EMBL/GenBank/DDBJ databases">
        <authorList>
            <person name="Dougan E. K."/>
            <person name="Rhodes N."/>
            <person name="Thang M."/>
            <person name="Chan C."/>
        </authorList>
    </citation>
    <scope>NUCLEOTIDE SEQUENCE</scope>
</reference>
<protein>
    <submittedName>
        <fullName evidence="1">Uncharacterized protein</fullName>
    </submittedName>
</protein>
<keyword evidence="2" id="KW-1185">Reference proteome</keyword>
<dbReference type="Proteomes" id="UP000654075">
    <property type="component" value="Unassembled WGS sequence"/>
</dbReference>
<proteinExistence type="predicted"/>
<accession>A0A813G9E1</accession>
<evidence type="ECO:0000313" key="2">
    <source>
        <dbReference type="Proteomes" id="UP000654075"/>
    </source>
</evidence>